<dbReference type="Pfam" id="PF18861">
    <property type="entry name" value="PTP_tm"/>
    <property type="match status" value="1"/>
</dbReference>
<dbReference type="InterPro" id="IPR029021">
    <property type="entry name" value="Prot-tyrosine_phosphatase-like"/>
</dbReference>
<protein>
    <recommendedName>
        <fullName evidence="1">protein-tyrosine-phosphatase</fullName>
        <ecNumber evidence="1">3.1.3.48</ecNumber>
    </recommendedName>
</protein>
<comment type="caution">
    <text evidence="7">The sequence shown here is derived from an EMBL/GenBank/DDBJ whole genome shotgun (WGS) entry which is preliminary data.</text>
</comment>
<dbReference type="Gene3D" id="2.60.40.10">
    <property type="entry name" value="Immunoglobulins"/>
    <property type="match status" value="1"/>
</dbReference>
<dbReference type="Proteomes" id="UP001217089">
    <property type="component" value="Unassembled WGS sequence"/>
</dbReference>
<evidence type="ECO:0000256" key="1">
    <source>
        <dbReference type="ARBA" id="ARBA00013064"/>
    </source>
</evidence>
<dbReference type="InterPro" id="IPR041201">
    <property type="entry name" value="PTPRJ_TM"/>
</dbReference>
<dbReference type="Gene3D" id="3.90.190.10">
    <property type="entry name" value="Protein tyrosine phosphatase superfamily"/>
    <property type="match status" value="1"/>
</dbReference>
<accession>A0ABQ9FWG5</accession>
<dbReference type="InterPro" id="IPR003961">
    <property type="entry name" value="FN3_dom"/>
</dbReference>
<dbReference type="PANTHER" id="PTHR46957:SF3">
    <property type="entry name" value="CYTOKINE RECEPTOR"/>
    <property type="match status" value="1"/>
</dbReference>
<dbReference type="SMART" id="SM00194">
    <property type="entry name" value="PTPc"/>
    <property type="match status" value="1"/>
</dbReference>
<evidence type="ECO:0000256" key="3">
    <source>
        <dbReference type="ARBA" id="ARBA00022912"/>
    </source>
</evidence>
<dbReference type="InterPro" id="IPR036116">
    <property type="entry name" value="FN3_sf"/>
</dbReference>
<dbReference type="InterPro" id="IPR050713">
    <property type="entry name" value="RTP_Phos/Ushers"/>
</dbReference>
<dbReference type="PROSITE" id="PS50055">
    <property type="entry name" value="TYR_PHOSPHATASE_PTP"/>
    <property type="match status" value="1"/>
</dbReference>
<dbReference type="SUPFAM" id="SSF49265">
    <property type="entry name" value="Fibronectin type III"/>
    <property type="match status" value="1"/>
</dbReference>
<dbReference type="Pfam" id="PF00102">
    <property type="entry name" value="Y_phosphatase"/>
    <property type="match status" value="1"/>
</dbReference>
<feature type="transmembrane region" description="Helical" evidence="4">
    <location>
        <begin position="339"/>
        <end position="365"/>
    </location>
</feature>
<dbReference type="InterPro" id="IPR013783">
    <property type="entry name" value="Ig-like_fold"/>
</dbReference>
<evidence type="ECO:0000313" key="8">
    <source>
        <dbReference type="Proteomes" id="UP001217089"/>
    </source>
</evidence>
<reference evidence="7 8" key="1">
    <citation type="submission" date="2022-12" db="EMBL/GenBank/DDBJ databases">
        <title>Chromosome-level genome of Tegillarca granosa.</title>
        <authorList>
            <person name="Kim J."/>
        </authorList>
    </citation>
    <scope>NUCLEOTIDE SEQUENCE [LARGE SCALE GENOMIC DNA]</scope>
    <source>
        <strain evidence="7">Teg-2019</strain>
        <tissue evidence="7">Adductor muscle</tissue>
    </source>
</reference>
<feature type="domain" description="Tyrosine-protein phosphatase" evidence="5">
    <location>
        <begin position="436"/>
        <end position="641"/>
    </location>
</feature>
<dbReference type="SUPFAM" id="SSF52799">
    <property type="entry name" value="(Phosphotyrosine protein) phosphatases II"/>
    <property type="match status" value="1"/>
</dbReference>
<evidence type="ECO:0000256" key="4">
    <source>
        <dbReference type="SAM" id="Phobius"/>
    </source>
</evidence>
<evidence type="ECO:0000259" key="6">
    <source>
        <dbReference type="PROSITE" id="PS50853"/>
    </source>
</evidence>
<organism evidence="7 8">
    <name type="scientific">Tegillarca granosa</name>
    <name type="common">Malaysian cockle</name>
    <name type="synonym">Anadara granosa</name>
    <dbReference type="NCBI Taxonomy" id="220873"/>
    <lineage>
        <taxon>Eukaryota</taxon>
        <taxon>Metazoa</taxon>
        <taxon>Spiralia</taxon>
        <taxon>Lophotrochozoa</taxon>
        <taxon>Mollusca</taxon>
        <taxon>Bivalvia</taxon>
        <taxon>Autobranchia</taxon>
        <taxon>Pteriomorphia</taxon>
        <taxon>Arcoida</taxon>
        <taxon>Arcoidea</taxon>
        <taxon>Arcidae</taxon>
        <taxon>Tegillarca</taxon>
    </lineage>
</organism>
<dbReference type="EC" id="3.1.3.48" evidence="1"/>
<gene>
    <name evidence="7" type="ORF">KUTeg_000867</name>
</gene>
<sequence length="691" mass="78961">MEKQHIPFTYMMLLMKNNHLTNLLKCFYERNTILTNLEEYWQYVIHIKASTNKGQSAMKTVKPEKTQPAAPGKVANFMVSRPEGNYKSATITWSIPSLHDQNSLITSYEFKQNATGTPASKILSQSVNNGDGFTESIEVQPENYYYIEVYAINNQNQTGVNSSELYYAPPGPPPKLDSSPDIKVIQNNIKNSAEETTATILLYQNQFTADENGKIINNGIILCPEKTQIPTQRQYTDYDKFTTWKKAKNDRFEQCYKPTNSSWLQNSKKVTLQKRSAHEYISYTIGEDTTCDQKPDNNYCNGPLIPGTSYKVYTFVCTKGGCSESQSITITTKGKENTLGLIGAVVGPVVAVAVIIPVVIVIIIIKRRKNNSKTGKDATYDDLQMSPYMNQGRVNGEDKTYTSLCEQNKINRYRPLNLSDFNQKVIEMHKDSDLKFAKEFQDLEMLSPKDHCQAANLQSNRGKNRDENVLPFDRSRVKFTEERDNYINASYIQNFKNKSGQDFIVTQHPLRNTIEDFWTMIWEQNVSAIIMLTPQNDGFKNSYEKYFPSEPQSSKQYGAVNVETLTKWCIQMTELSSIKLKKGKKSRMIKHFRSLGINDLYDRTMQTELFQLIDAVKSNISSTDQLGPIVVHCSDVNETLGNSFERCRIMQYIFIHDCFLHSISDNKTRQRTSLSQATGDTYEYIHVHGTN</sequence>
<dbReference type="PROSITE" id="PS50853">
    <property type="entry name" value="FN3"/>
    <property type="match status" value="1"/>
</dbReference>
<keyword evidence="3" id="KW-0904">Protein phosphatase</keyword>
<evidence type="ECO:0000313" key="7">
    <source>
        <dbReference type="EMBL" id="KAJ8321576.1"/>
    </source>
</evidence>
<dbReference type="InterPro" id="IPR000242">
    <property type="entry name" value="PTP_cat"/>
</dbReference>
<feature type="domain" description="Fibronectin type-III" evidence="6">
    <location>
        <begin position="70"/>
        <end position="173"/>
    </location>
</feature>
<keyword evidence="8" id="KW-1185">Reference proteome</keyword>
<keyword evidence="2" id="KW-0677">Repeat</keyword>
<keyword evidence="3" id="KW-0378">Hydrolase</keyword>
<dbReference type="PRINTS" id="PR00700">
    <property type="entry name" value="PRTYPHPHTASE"/>
</dbReference>
<dbReference type="CDD" id="cd00047">
    <property type="entry name" value="PTPc"/>
    <property type="match status" value="1"/>
</dbReference>
<keyword evidence="4" id="KW-0812">Transmembrane</keyword>
<evidence type="ECO:0000256" key="2">
    <source>
        <dbReference type="ARBA" id="ARBA00022737"/>
    </source>
</evidence>
<dbReference type="PANTHER" id="PTHR46957">
    <property type="entry name" value="CYTOKINE RECEPTOR"/>
    <property type="match status" value="1"/>
</dbReference>
<keyword evidence="4" id="KW-1133">Transmembrane helix</keyword>
<evidence type="ECO:0000259" key="5">
    <source>
        <dbReference type="PROSITE" id="PS50055"/>
    </source>
</evidence>
<keyword evidence="4" id="KW-0472">Membrane</keyword>
<dbReference type="EMBL" id="JARBDR010000021">
    <property type="protein sequence ID" value="KAJ8321576.1"/>
    <property type="molecule type" value="Genomic_DNA"/>
</dbReference>
<proteinExistence type="predicted"/>
<name>A0ABQ9FWG5_TEGGR</name>